<sequence length="64" mass="6850">MTESSGRVAIITGSESGIGRATAVALAEQGCDVGITWFRDEAAGRRPPRRCGHEDDGRRCATWT</sequence>
<dbReference type="InterPro" id="IPR036291">
    <property type="entry name" value="NAD(P)-bd_dom_sf"/>
</dbReference>
<name>A0ABZ1AWP7_9ACTN</name>
<accession>A0ABZ1AWP7</accession>
<organism evidence="2 3">
    <name type="scientific">Blastococcus brunescens</name>
    <dbReference type="NCBI Taxonomy" id="1564165"/>
    <lineage>
        <taxon>Bacteria</taxon>
        <taxon>Bacillati</taxon>
        <taxon>Actinomycetota</taxon>
        <taxon>Actinomycetes</taxon>
        <taxon>Geodermatophilales</taxon>
        <taxon>Geodermatophilaceae</taxon>
        <taxon>Blastococcus</taxon>
    </lineage>
</organism>
<evidence type="ECO:0000313" key="2">
    <source>
        <dbReference type="EMBL" id="WRL62361.1"/>
    </source>
</evidence>
<evidence type="ECO:0000313" key="3">
    <source>
        <dbReference type="Proteomes" id="UP001324287"/>
    </source>
</evidence>
<dbReference type="Gene3D" id="3.40.50.720">
    <property type="entry name" value="NAD(P)-binding Rossmann-like Domain"/>
    <property type="match status" value="1"/>
</dbReference>
<dbReference type="Proteomes" id="UP001324287">
    <property type="component" value="Chromosome"/>
</dbReference>
<feature type="region of interest" description="Disordered" evidence="1">
    <location>
        <begin position="44"/>
        <end position="64"/>
    </location>
</feature>
<keyword evidence="3" id="KW-1185">Reference proteome</keyword>
<feature type="compositionally biased region" description="Basic and acidic residues" evidence="1">
    <location>
        <begin position="51"/>
        <end position="64"/>
    </location>
</feature>
<dbReference type="Pfam" id="PF00106">
    <property type="entry name" value="adh_short"/>
    <property type="match status" value="1"/>
</dbReference>
<dbReference type="SUPFAM" id="SSF51735">
    <property type="entry name" value="NAD(P)-binding Rossmann-fold domains"/>
    <property type="match status" value="1"/>
</dbReference>
<proteinExistence type="predicted"/>
<reference evidence="2 3" key="1">
    <citation type="submission" date="2023-12" db="EMBL/GenBank/DDBJ databases">
        <title>Blastococcus brunescens sp. nov., an actonobacterium isolated from sandstone collected in sahara desert.</title>
        <authorList>
            <person name="Gtari M."/>
            <person name="Ghodhbane F."/>
        </authorList>
    </citation>
    <scope>NUCLEOTIDE SEQUENCE [LARGE SCALE GENOMIC DNA]</scope>
    <source>
        <strain evidence="2 3">BMG 8361</strain>
    </source>
</reference>
<dbReference type="InterPro" id="IPR002347">
    <property type="entry name" value="SDR_fam"/>
</dbReference>
<gene>
    <name evidence="2" type="ORF">U6N30_20355</name>
</gene>
<evidence type="ECO:0000256" key="1">
    <source>
        <dbReference type="SAM" id="MobiDB-lite"/>
    </source>
</evidence>
<protein>
    <submittedName>
        <fullName evidence="2">SDR family NAD(P)-dependent oxidoreductase</fullName>
    </submittedName>
</protein>
<dbReference type="EMBL" id="CP141261">
    <property type="protein sequence ID" value="WRL62361.1"/>
    <property type="molecule type" value="Genomic_DNA"/>
</dbReference>